<dbReference type="InterPro" id="IPR042115">
    <property type="entry name" value="PriA_3primeBD_sf"/>
</dbReference>
<dbReference type="Pfam" id="PF17764">
    <property type="entry name" value="PriA_3primeBD"/>
    <property type="match status" value="1"/>
</dbReference>
<name>A0A0G1K1Y7_9BACT</name>
<keyword evidence="3" id="KW-0238">DNA-binding</keyword>
<dbReference type="GO" id="GO:0003677">
    <property type="term" value="F:DNA binding"/>
    <property type="evidence" value="ECO:0007669"/>
    <property type="project" value="UniProtKB-KW"/>
</dbReference>
<dbReference type="EMBL" id="LCJM01000038">
    <property type="protein sequence ID" value="KKT77573.1"/>
    <property type="molecule type" value="Genomic_DNA"/>
</dbReference>
<dbReference type="GO" id="GO:0006270">
    <property type="term" value="P:DNA replication initiation"/>
    <property type="evidence" value="ECO:0007669"/>
    <property type="project" value="TreeGrafter"/>
</dbReference>
<dbReference type="PANTHER" id="PTHR30580">
    <property type="entry name" value="PRIMOSOMAL PROTEIN N"/>
    <property type="match status" value="1"/>
</dbReference>
<dbReference type="GO" id="GO:0043138">
    <property type="term" value="F:3'-5' DNA helicase activity"/>
    <property type="evidence" value="ECO:0007669"/>
    <property type="project" value="TreeGrafter"/>
</dbReference>
<dbReference type="InterPro" id="IPR041222">
    <property type="entry name" value="PriA_3primeBD"/>
</dbReference>
<proteinExistence type="predicted"/>
<keyword evidence="2" id="KW-0067">ATP-binding</keyword>
<accession>A0A0G1K1Y7</accession>
<dbReference type="Gene3D" id="3.40.50.300">
    <property type="entry name" value="P-loop containing nucleotide triphosphate hydrolases"/>
    <property type="match status" value="1"/>
</dbReference>
<dbReference type="Gene3D" id="3.40.1440.60">
    <property type="entry name" value="PriA, 3(prime) DNA-binding domain"/>
    <property type="match status" value="1"/>
</dbReference>
<feature type="domain" description="Primosomal protein N' 3' DNA-binding" evidence="4">
    <location>
        <begin position="27"/>
        <end position="106"/>
    </location>
</feature>
<dbReference type="InterPro" id="IPR027417">
    <property type="entry name" value="P-loop_NTPase"/>
</dbReference>
<dbReference type="Proteomes" id="UP000034889">
    <property type="component" value="Unassembled WGS sequence"/>
</dbReference>
<dbReference type="AlphaFoldDB" id="A0A0G1K1Y7"/>
<dbReference type="PANTHER" id="PTHR30580:SF0">
    <property type="entry name" value="PRIMOSOMAL PROTEIN N"/>
    <property type="match status" value="1"/>
</dbReference>
<gene>
    <name evidence="5" type="ORF">UW74_C0038G0004</name>
</gene>
<evidence type="ECO:0000259" key="4">
    <source>
        <dbReference type="Pfam" id="PF17764"/>
    </source>
</evidence>
<sequence length="621" mass="70939">MKVLEVIPITRGIFASGTLSYFSIKPVSRGDLVKISLRNKETSAIVGKVADVSDEKVALKKSGFKLKPIKAVICEKFFSDDWFKILEKLSRTLLIPSHAILSSILPKAILANPKSDFGKLTEVGLRKHLREHCKYALKGSFEDRVDYFRGIIGEHFARKKSLMVITPRIDNIEKLKNLLGRGIDDYIFCFSSELAAKKYLLEYDKALREAHPILIIGTPQVLFLDRPDLETLVIDEESSRLWRDRGFFSLDFRRVAEIVSEEKKLKLFFSDQVLRIETIYKAEMGLIEAKNTISGRIRDSVETKIIEMLKTENFFWISDDLSREIKDSLRRGEKILLFANRKGYSSFTICQDCSRPQLCSNCSVPLVLHKIRDARKFICHHCFKVQEVPTSCQSCGSWRLKDYGLGIEKVAEEFSKLFPKAEFECQRSDLEVPRGRTAHNSEKVVIGTEAIFSHPETSFDLVAVISIDNLFTIPDFRINETIFRLIIELKQRAKRKFILQTRLNDNKLIKDAVSGNISGFYQDEIEARKNFGYPPFAAVIKLSYGSKDLGSLKKEGEKALSVLKDYNPISFPAFHEKINGLYRRNILLKISNSGRTDDKLQPLLENLSGIWQVSVDPESII</sequence>
<organism evidence="5 6">
    <name type="scientific">Candidatus Giovannonibacteria bacterium GW2011_GWC2_44_8</name>
    <dbReference type="NCBI Taxonomy" id="1618657"/>
    <lineage>
        <taxon>Bacteria</taxon>
        <taxon>Candidatus Giovannoniibacteriota</taxon>
    </lineage>
</organism>
<evidence type="ECO:0000256" key="1">
    <source>
        <dbReference type="ARBA" id="ARBA00022741"/>
    </source>
</evidence>
<keyword evidence="1" id="KW-0547">Nucleotide-binding</keyword>
<comment type="caution">
    <text evidence="5">The sequence shown here is derived from an EMBL/GenBank/DDBJ whole genome shotgun (WGS) entry which is preliminary data.</text>
</comment>
<protein>
    <submittedName>
        <fullName evidence="5">Primosomal protein N</fullName>
    </submittedName>
</protein>
<evidence type="ECO:0000256" key="3">
    <source>
        <dbReference type="ARBA" id="ARBA00023125"/>
    </source>
</evidence>
<dbReference type="GO" id="GO:0005524">
    <property type="term" value="F:ATP binding"/>
    <property type="evidence" value="ECO:0007669"/>
    <property type="project" value="UniProtKB-KW"/>
</dbReference>
<dbReference type="GO" id="GO:0006302">
    <property type="term" value="P:double-strand break repair"/>
    <property type="evidence" value="ECO:0007669"/>
    <property type="project" value="TreeGrafter"/>
</dbReference>
<evidence type="ECO:0000313" key="5">
    <source>
        <dbReference type="EMBL" id="KKT77573.1"/>
    </source>
</evidence>
<reference evidence="5 6" key="1">
    <citation type="journal article" date="2015" name="Nature">
        <title>rRNA introns, odd ribosomes, and small enigmatic genomes across a large radiation of phyla.</title>
        <authorList>
            <person name="Brown C.T."/>
            <person name="Hug L.A."/>
            <person name="Thomas B.C."/>
            <person name="Sharon I."/>
            <person name="Castelle C.J."/>
            <person name="Singh A."/>
            <person name="Wilkins M.J."/>
            <person name="Williams K.H."/>
            <person name="Banfield J.F."/>
        </authorList>
    </citation>
    <scope>NUCLEOTIDE SEQUENCE [LARGE SCALE GENOMIC DNA]</scope>
</reference>
<evidence type="ECO:0000313" key="6">
    <source>
        <dbReference type="Proteomes" id="UP000034889"/>
    </source>
</evidence>
<evidence type="ECO:0000256" key="2">
    <source>
        <dbReference type="ARBA" id="ARBA00022840"/>
    </source>
</evidence>
<dbReference type="GO" id="GO:0006310">
    <property type="term" value="P:DNA recombination"/>
    <property type="evidence" value="ECO:0007669"/>
    <property type="project" value="TreeGrafter"/>
</dbReference>